<name>A0ABS7APU4_9CLOT</name>
<evidence type="ECO:0000313" key="3">
    <source>
        <dbReference type="Proteomes" id="UP001519921"/>
    </source>
</evidence>
<gene>
    <name evidence="2" type="ORF">KYD98_10725</name>
</gene>
<reference evidence="2 3" key="1">
    <citation type="submission" date="2021-07" db="EMBL/GenBank/DDBJ databases">
        <title>Clostridium weizhouense sp. nov., an anaerobic bacterium isolated from activated sludge of Petroleum wastewater.</title>
        <authorList>
            <person name="Li Q."/>
        </authorList>
    </citation>
    <scope>NUCLEOTIDE SEQUENCE [LARGE SCALE GENOMIC DNA]</scope>
    <source>
        <strain evidence="2 3">YB-6</strain>
    </source>
</reference>
<dbReference type="RefSeq" id="WP_219780014.1">
    <property type="nucleotide sequence ID" value="NZ_JAHXPT010000008.1"/>
</dbReference>
<comment type="caution">
    <text evidence="2">The sequence shown here is derived from an EMBL/GenBank/DDBJ whole genome shotgun (WGS) entry which is preliminary data.</text>
</comment>
<keyword evidence="1" id="KW-0175">Coiled coil</keyword>
<dbReference type="EMBL" id="JAHXPT010000008">
    <property type="protein sequence ID" value="MBW6410569.1"/>
    <property type="molecule type" value="Genomic_DNA"/>
</dbReference>
<dbReference type="Proteomes" id="UP001519921">
    <property type="component" value="Unassembled WGS sequence"/>
</dbReference>
<accession>A0ABS7APU4</accession>
<sequence length="505" mass="60318">MVNEKYDYYFIKQKDDTLLKFSYDSQKGIYYQIFMKQNWSDKKSIYKESFKCFYVLEGCNGEINVFCQDICGDIILCTLEGIKWNYKTLLHMKYDSIMPVYIRAFFHLDHIHLLYNIIDKHTYSEVLVQQITENGVNLGSPQIINKLDYYNKSPYCINRDFKSNLVLLNTMLVGGYQLTSRKFHIIEGRWGKKEVIYTSFLPYIDFNFCLEENRSHYLFITQDDQINRVIYQYKEIGLQKNIILFQSEKIDSCLLILLKNVLWALWICSNNLYGCFSKNHGQNFSSPKIYKSFDKGVPIKVFFQEHLEDQANKHYCYEIYVISINGEEQMFLHELLENSMSTQEDNKGYLKAVEDSDCKMEGLKDCLTKVKILEMEKEESEAKLKIAEEELKRLNEAMKYEKNQVIKFQYQFYKEKEKIKLYTNENDRLKEKNKYLENKLLLKDKEKIFIEEKLAEKEKENESLKKQINFIEIQKLCNSEKIINESDNGSSKEKKFSLVKWLFED</sequence>
<protein>
    <submittedName>
        <fullName evidence="2">Uncharacterized protein</fullName>
    </submittedName>
</protein>
<evidence type="ECO:0000256" key="1">
    <source>
        <dbReference type="SAM" id="Coils"/>
    </source>
</evidence>
<proteinExistence type="predicted"/>
<organism evidence="2 3">
    <name type="scientific">Clostridium weizhouense</name>
    <dbReference type="NCBI Taxonomy" id="2859781"/>
    <lineage>
        <taxon>Bacteria</taxon>
        <taxon>Bacillati</taxon>
        <taxon>Bacillota</taxon>
        <taxon>Clostridia</taxon>
        <taxon>Eubacteriales</taxon>
        <taxon>Clostridiaceae</taxon>
        <taxon>Clostridium</taxon>
    </lineage>
</organism>
<feature type="coiled-coil region" evidence="1">
    <location>
        <begin position="363"/>
        <end position="474"/>
    </location>
</feature>
<keyword evidence="3" id="KW-1185">Reference proteome</keyword>
<evidence type="ECO:0000313" key="2">
    <source>
        <dbReference type="EMBL" id="MBW6410569.1"/>
    </source>
</evidence>